<dbReference type="GO" id="GO:0070181">
    <property type="term" value="F:small ribosomal subunit rRNA binding"/>
    <property type="evidence" value="ECO:0007669"/>
    <property type="project" value="TreeGrafter"/>
</dbReference>
<accession>A0A8J2YHP8</accession>
<dbReference type="Proteomes" id="UP000628775">
    <property type="component" value="Unassembled WGS sequence"/>
</dbReference>
<evidence type="ECO:0000256" key="2">
    <source>
        <dbReference type="ARBA" id="ARBA00007634"/>
    </source>
</evidence>
<feature type="compositionally biased region" description="Basic and acidic residues" evidence="9">
    <location>
        <begin position="13"/>
        <end position="22"/>
    </location>
</feature>
<dbReference type="PANTHER" id="PTHR33398:SF1">
    <property type="entry name" value="SMALL RIBOSOMAL SUBUNIT PROTEIN BS20C"/>
    <property type="match status" value="1"/>
</dbReference>
<dbReference type="RefSeq" id="WP_188693812.1">
    <property type="nucleotide sequence ID" value="NZ_BMIR01000009.1"/>
</dbReference>
<evidence type="ECO:0000256" key="4">
    <source>
        <dbReference type="ARBA" id="ARBA00022884"/>
    </source>
</evidence>
<evidence type="ECO:0000256" key="6">
    <source>
        <dbReference type="ARBA" id="ARBA00023274"/>
    </source>
</evidence>
<dbReference type="GO" id="GO:0015935">
    <property type="term" value="C:small ribosomal subunit"/>
    <property type="evidence" value="ECO:0007669"/>
    <property type="project" value="TreeGrafter"/>
</dbReference>
<name>A0A8J2YHP8_9BACL</name>
<feature type="region of interest" description="Disordered" evidence="9">
    <location>
        <begin position="1"/>
        <end position="25"/>
    </location>
</feature>
<evidence type="ECO:0000256" key="1">
    <source>
        <dbReference type="ARBA" id="ARBA00003134"/>
    </source>
</evidence>
<comment type="caution">
    <text evidence="10">The sequence shown here is derived from an EMBL/GenBank/DDBJ whole genome shotgun (WGS) entry which is preliminary data.</text>
</comment>
<evidence type="ECO:0000256" key="8">
    <source>
        <dbReference type="HAMAP-Rule" id="MF_00500"/>
    </source>
</evidence>
<reference evidence="10" key="1">
    <citation type="journal article" date="2014" name="Int. J. Syst. Evol. Microbiol.">
        <title>Complete genome sequence of Corynebacterium casei LMG S-19264T (=DSM 44701T), isolated from a smear-ripened cheese.</title>
        <authorList>
            <consortium name="US DOE Joint Genome Institute (JGI-PGF)"/>
            <person name="Walter F."/>
            <person name="Albersmeier A."/>
            <person name="Kalinowski J."/>
            <person name="Ruckert C."/>
        </authorList>
    </citation>
    <scope>NUCLEOTIDE SEQUENCE</scope>
    <source>
        <strain evidence="10">CGMCC 1.15371</strain>
    </source>
</reference>
<dbReference type="FunFam" id="1.20.58.110:FF:000001">
    <property type="entry name" value="30S ribosomal protein S20"/>
    <property type="match status" value="1"/>
</dbReference>
<dbReference type="NCBIfam" id="TIGR00029">
    <property type="entry name" value="S20"/>
    <property type="match status" value="1"/>
</dbReference>
<dbReference type="PANTHER" id="PTHR33398">
    <property type="entry name" value="30S RIBOSOMAL PROTEIN S20"/>
    <property type="match status" value="1"/>
</dbReference>
<keyword evidence="5 8" id="KW-0689">Ribosomal protein</keyword>
<dbReference type="AlphaFoldDB" id="A0A8J2YHP8"/>
<dbReference type="Pfam" id="PF01649">
    <property type="entry name" value="Ribosomal_S20p"/>
    <property type="match status" value="1"/>
</dbReference>
<evidence type="ECO:0000313" key="10">
    <source>
        <dbReference type="EMBL" id="GGE43472.1"/>
    </source>
</evidence>
<comment type="similarity">
    <text evidence="2 8">Belongs to the bacterial ribosomal protein bS20 family.</text>
</comment>
<evidence type="ECO:0000256" key="3">
    <source>
        <dbReference type="ARBA" id="ARBA00022730"/>
    </source>
</evidence>
<dbReference type="EMBL" id="BMIR01000009">
    <property type="protein sequence ID" value="GGE43472.1"/>
    <property type="molecule type" value="Genomic_DNA"/>
</dbReference>
<dbReference type="GO" id="GO:0005829">
    <property type="term" value="C:cytosol"/>
    <property type="evidence" value="ECO:0007669"/>
    <property type="project" value="TreeGrafter"/>
</dbReference>
<proteinExistence type="inferred from homology"/>
<dbReference type="GO" id="GO:0006412">
    <property type="term" value="P:translation"/>
    <property type="evidence" value="ECO:0007669"/>
    <property type="project" value="UniProtKB-UniRule"/>
</dbReference>
<dbReference type="InterPro" id="IPR036510">
    <property type="entry name" value="Ribosomal_bS20_sf"/>
</dbReference>
<protein>
    <recommendedName>
        <fullName evidence="7 8">Small ribosomal subunit protein bS20</fullName>
    </recommendedName>
</protein>
<evidence type="ECO:0000256" key="9">
    <source>
        <dbReference type="SAM" id="MobiDB-lite"/>
    </source>
</evidence>
<evidence type="ECO:0000256" key="7">
    <source>
        <dbReference type="ARBA" id="ARBA00035136"/>
    </source>
</evidence>
<dbReference type="GO" id="GO:0003735">
    <property type="term" value="F:structural constituent of ribosome"/>
    <property type="evidence" value="ECO:0007669"/>
    <property type="project" value="InterPro"/>
</dbReference>
<keyword evidence="6 8" id="KW-0687">Ribonucleoprotein</keyword>
<reference evidence="10" key="2">
    <citation type="submission" date="2020-09" db="EMBL/GenBank/DDBJ databases">
        <authorList>
            <person name="Sun Q."/>
            <person name="Zhou Y."/>
        </authorList>
    </citation>
    <scope>NUCLEOTIDE SEQUENCE</scope>
    <source>
        <strain evidence="10">CGMCC 1.15371</strain>
    </source>
</reference>
<organism evidence="10 11">
    <name type="scientific">Pullulanibacillus camelliae</name>
    <dbReference type="NCBI Taxonomy" id="1707096"/>
    <lineage>
        <taxon>Bacteria</taxon>
        <taxon>Bacillati</taxon>
        <taxon>Bacillota</taxon>
        <taxon>Bacilli</taxon>
        <taxon>Bacillales</taxon>
        <taxon>Sporolactobacillaceae</taxon>
        <taxon>Pullulanibacillus</taxon>
    </lineage>
</organism>
<keyword evidence="11" id="KW-1185">Reference proteome</keyword>
<gene>
    <name evidence="8 10" type="primary">rpsT</name>
    <name evidence="10" type="ORF">GCM10011391_22820</name>
</gene>
<evidence type="ECO:0000313" key="11">
    <source>
        <dbReference type="Proteomes" id="UP000628775"/>
    </source>
</evidence>
<dbReference type="HAMAP" id="MF_00500">
    <property type="entry name" value="Ribosomal_bS20"/>
    <property type="match status" value="1"/>
</dbReference>
<evidence type="ECO:0000256" key="5">
    <source>
        <dbReference type="ARBA" id="ARBA00022980"/>
    </source>
</evidence>
<keyword evidence="3 8" id="KW-0699">rRNA-binding</keyword>
<dbReference type="Gene3D" id="1.20.58.110">
    <property type="entry name" value="Ribosomal protein S20"/>
    <property type="match status" value="1"/>
</dbReference>
<comment type="function">
    <text evidence="1 8">Binds directly to 16S ribosomal RNA.</text>
</comment>
<keyword evidence="4 8" id="KW-0694">RNA-binding</keyword>
<dbReference type="InterPro" id="IPR002583">
    <property type="entry name" value="Ribosomal_bS20"/>
</dbReference>
<dbReference type="SUPFAM" id="SSF46992">
    <property type="entry name" value="Ribosomal protein S20"/>
    <property type="match status" value="1"/>
</dbReference>
<sequence length="88" mass="9770">MPNIQSAIKRVHKSEANREQNHAIKSAMRSSIKTFNVKVEEKDVEGAKSAFLSATQKIDKAVGKGLIHKNKAAREKSRLSQKLNEITA</sequence>